<dbReference type="EMBL" id="PUGF01000005">
    <property type="protein sequence ID" value="PRC93780.1"/>
    <property type="molecule type" value="Genomic_DNA"/>
</dbReference>
<accession>A0A2S9H1F5</accession>
<keyword evidence="2" id="KW-1185">Reference proteome</keyword>
<organism evidence="1 2">
    <name type="scientific">Solimicrobium silvestre</name>
    <dbReference type="NCBI Taxonomy" id="2099400"/>
    <lineage>
        <taxon>Bacteria</taxon>
        <taxon>Pseudomonadati</taxon>
        <taxon>Pseudomonadota</taxon>
        <taxon>Betaproteobacteria</taxon>
        <taxon>Burkholderiales</taxon>
        <taxon>Oxalobacteraceae</taxon>
        <taxon>Solimicrobium</taxon>
    </lineage>
</organism>
<sequence>MTHLTKDRSNWCPQHHSALRLNAAMLLIPTSGHHTGGHTMRSLSQKVQAVDNRLCAELVKDGMNND</sequence>
<evidence type="ECO:0000313" key="1">
    <source>
        <dbReference type="EMBL" id="PRC93780.1"/>
    </source>
</evidence>
<gene>
    <name evidence="1" type="ORF">S2091_1389</name>
</gene>
<dbReference type="AlphaFoldDB" id="A0A2S9H1F5"/>
<dbReference type="Proteomes" id="UP000237839">
    <property type="component" value="Unassembled WGS sequence"/>
</dbReference>
<reference evidence="1 2" key="1">
    <citation type="submission" date="2018-02" db="EMBL/GenBank/DDBJ databases">
        <title>Solimicrobium silvestre gen. nov., sp. nov., isolated from alpine forest soil.</title>
        <authorList>
            <person name="Margesin R."/>
            <person name="Albuquerque L."/>
            <person name="Zhang D.-C."/>
            <person name="Froufe H.J.C."/>
            <person name="Severino R."/>
            <person name="Roxo I."/>
            <person name="Egas C."/>
            <person name="Da Costa M.S."/>
        </authorList>
    </citation>
    <scope>NUCLEOTIDE SEQUENCE [LARGE SCALE GENOMIC DNA]</scope>
    <source>
        <strain evidence="1 2">S20-91</strain>
    </source>
</reference>
<evidence type="ECO:0000313" key="2">
    <source>
        <dbReference type="Proteomes" id="UP000237839"/>
    </source>
</evidence>
<name>A0A2S9H1F5_9BURK</name>
<comment type="caution">
    <text evidence="1">The sequence shown here is derived from an EMBL/GenBank/DDBJ whole genome shotgun (WGS) entry which is preliminary data.</text>
</comment>
<proteinExistence type="predicted"/>
<protein>
    <submittedName>
        <fullName evidence="1">Uncharacterized protein</fullName>
    </submittedName>
</protein>